<keyword evidence="2" id="KW-1185">Reference proteome</keyword>
<dbReference type="AlphaFoldDB" id="A0A4P9WF62"/>
<proteinExistence type="predicted"/>
<evidence type="ECO:0000313" key="1">
    <source>
        <dbReference type="EMBL" id="RKO89066.1"/>
    </source>
</evidence>
<accession>A0A4P9WF62</accession>
<protein>
    <submittedName>
        <fullName evidence="1">Uncharacterized protein</fullName>
    </submittedName>
</protein>
<name>A0A4P9WF62_9FUNG</name>
<dbReference type="EMBL" id="KZ996307">
    <property type="protein sequence ID" value="RKO89066.1"/>
    <property type="molecule type" value="Genomic_DNA"/>
</dbReference>
<sequence>MKRKKKAAVSDYPTLVSKIQLKKEEPLCIGDCTEDDIKNILSLDTFRVWNPMFRWMLPKRRIKHEPSQRLENALRRFDKRWHKNSENTTHTEIDLILLDVLNDTLESIGGWGKVKLSWINGPKIWTGYSDYDLSYRELTEKTDIPSILVCRQGNYKNAPKNIWHIVAYCGIVHKARMALGEYNKFVYGFMTDCVTWEFVCMDNASQVWTIKVSTLRKAMTWLRHILNSAQRASTPIATRRPFASKSNLRKNNLKNFNLFVERFRTKDGVHKDEVN</sequence>
<evidence type="ECO:0000313" key="2">
    <source>
        <dbReference type="Proteomes" id="UP000269721"/>
    </source>
</evidence>
<organism evidence="1 2">
    <name type="scientific">Blyttiomyces helicus</name>
    <dbReference type="NCBI Taxonomy" id="388810"/>
    <lineage>
        <taxon>Eukaryota</taxon>
        <taxon>Fungi</taxon>
        <taxon>Fungi incertae sedis</taxon>
        <taxon>Chytridiomycota</taxon>
        <taxon>Chytridiomycota incertae sedis</taxon>
        <taxon>Chytridiomycetes</taxon>
        <taxon>Chytridiomycetes incertae sedis</taxon>
        <taxon>Blyttiomyces</taxon>
    </lineage>
</organism>
<reference evidence="2" key="1">
    <citation type="journal article" date="2018" name="Nat. Microbiol.">
        <title>Leveraging single-cell genomics to expand the fungal tree of life.</title>
        <authorList>
            <person name="Ahrendt S.R."/>
            <person name="Quandt C.A."/>
            <person name="Ciobanu D."/>
            <person name="Clum A."/>
            <person name="Salamov A."/>
            <person name="Andreopoulos B."/>
            <person name="Cheng J.F."/>
            <person name="Woyke T."/>
            <person name="Pelin A."/>
            <person name="Henrissat B."/>
            <person name="Reynolds N.K."/>
            <person name="Benny G.L."/>
            <person name="Smith M.E."/>
            <person name="James T.Y."/>
            <person name="Grigoriev I.V."/>
        </authorList>
    </citation>
    <scope>NUCLEOTIDE SEQUENCE [LARGE SCALE GENOMIC DNA]</scope>
</reference>
<dbReference type="OrthoDB" id="2103397at2759"/>
<dbReference type="Proteomes" id="UP000269721">
    <property type="component" value="Unassembled WGS sequence"/>
</dbReference>
<gene>
    <name evidence="1" type="ORF">BDK51DRAFT_25695</name>
</gene>